<dbReference type="InterPro" id="IPR027256">
    <property type="entry name" value="P-typ_ATPase_IB"/>
</dbReference>
<feature type="transmembrane region" description="Helical" evidence="8">
    <location>
        <begin position="328"/>
        <end position="348"/>
    </location>
</feature>
<dbReference type="InterPro" id="IPR044492">
    <property type="entry name" value="P_typ_ATPase_HD_dom"/>
</dbReference>
<dbReference type="SUPFAM" id="SSF56784">
    <property type="entry name" value="HAD-like"/>
    <property type="match status" value="1"/>
</dbReference>
<evidence type="ECO:0000256" key="6">
    <source>
        <dbReference type="ARBA" id="ARBA00022989"/>
    </source>
</evidence>
<sequence>MSLFSQRRSASSLLLPEEICSACCGHALPEICSVRGCRPHEVVKTRLSVRNICCDAEVRLIKRILEPLKGVETAHCPIPCCLAPEAILDRLNKSGLGAALLGAPGKHWTERDDVSSDRQGAGADDDIIEFDFLLWFQLHIRHLSVLLSGLLLIIGNSAAFRPPSLCGLALARSNSLSLNNAQVVIATGGAVAQGEMADAALVIVLYNLAKVIEQIAMSRVSKAFRASEQYLSGDVISLRPGEECPADGVVTRGSASCSEAAITGEARPVEKKKQHKIASGCVILNGYVEVTLTKDYSNSTLSQIEAKVEEAQMQRTGKQLVLERFARIWTPVVLLTVLIVCTVVPLSTGESFHDWIHRGLVILLTACPCAIVIGAPLATTCAIAAAATRGVLIKKPQTVELLPSIRSAGLDKTGTLTKGDLDPLKMAAAVEMKSAHPISAAIVSKAVGCVGEAFETADEPAVKKFKNLPGVGAQGNVSFGSKTASVLVGNHRVLEAVADPGARSMFANFQRCHPHDTTVAVVVNGTLRLGMALNDTIRSDAAKVVEELNALGCEPVMLTGDAEAAGRHVAIATGLDPSVCYFSMHPEDKHDWVQKQEDSGKPALMLGDGINDATALAIASVGVAMGETSAALAANSADMVMMTDKLQRLSQCIRLCRYAVWIERLNIILPCLVKIVEVGFALFGYLALWMAIVADLGGLLLVLILGLSVLSQRFWREIADSPEYADAELQSRSILGVNKTRSAPCIAWSQVLLNHSGSILKQFAPGELISLTVDEVLTAAKTDEFGDSDSRLRLTGADVKIHIFYTNKVRQRRRSRRSRQRSRPQGYCQMDLKSMTIVFIWLQVPSFVMYLMATFMLGTLSRVYSSVMHQQGGLIDSTAGIAARLLNYSSTFKDLQDDKGGVTKQRMLRRFNYILAHEDDLDSNEREKYVDFVYKRVLVDGARASIDGLRLCERRTFVLRGEEYMKSGSRLTDVLMENDNLQSRCAEVTQSLEKTLEVAASVITAGAEDGARAEIYCDEVQRIGKATKMSPQIWLDGSVYAGEWVGTVRPVFPCSRLGGVMSGSGLVSWCSALVSKVGAVDTIAE</sequence>
<feature type="domain" description="P-type ATPase A" evidence="9">
    <location>
        <begin position="232"/>
        <end position="308"/>
    </location>
</feature>
<keyword evidence="3 8" id="KW-0812">Transmembrane</keyword>
<evidence type="ECO:0000256" key="1">
    <source>
        <dbReference type="ARBA" id="ARBA00004370"/>
    </source>
</evidence>
<feature type="transmembrane region" description="Helical" evidence="8">
    <location>
        <begin position="655"/>
        <end position="676"/>
    </location>
</feature>
<dbReference type="SFLD" id="SFLDG00002">
    <property type="entry name" value="C1.7:_P-type_atpase_like"/>
    <property type="match status" value="1"/>
</dbReference>
<evidence type="ECO:0000313" key="10">
    <source>
        <dbReference type="EMBL" id="CAK9106930.1"/>
    </source>
</evidence>
<evidence type="ECO:0000256" key="8">
    <source>
        <dbReference type="RuleBase" id="RU362081"/>
    </source>
</evidence>
<dbReference type="InterPro" id="IPR036412">
    <property type="entry name" value="HAD-like_sf"/>
</dbReference>
<feature type="transmembrane region" description="Helical" evidence="8">
    <location>
        <begin position="143"/>
        <end position="161"/>
    </location>
</feature>
<dbReference type="SUPFAM" id="SSF81665">
    <property type="entry name" value="Calcium ATPase, transmembrane domain M"/>
    <property type="match status" value="1"/>
</dbReference>
<dbReference type="Pfam" id="PF00122">
    <property type="entry name" value="E1-E2_ATPase"/>
    <property type="match status" value="1"/>
</dbReference>
<gene>
    <name evidence="10" type="ORF">CCMP2556_LOCUS49933</name>
</gene>
<dbReference type="InterPro" id="IPR023299">
    <property type="entry name" value="ATPase_P-typ_cyto_dom_N"/>
</dbReference>
<dbReference type="SFLD" id="SFLDS00003">
    <property type="entry name" value="Haloacid_Dehalogenase"/>
    <property type="match status" value="1"/>
</dbReference>
<evidence type="ECO:0000259" key="9">
    <source>
        <dbReference type="Pfam" id="PF00122"/>
    </source>
</evidence>
<feature type="transmembrane region" description="Helical" evidence="8">
    <location>
        <begin position="360"/>
        <end position="387"/>
    </location>
</feature>
<keyword evidence="8" id="KW-0067">ATP-binding</keyword>
<dbReference type="InterPro" id="IPR023298">
    <property type="entry name" value="ATPase_P-typ_TM_dom_sf"/>
</dbReference>
<keyword evidence="4 8" id="KW-0479">Metal-binding</keyword>
<organism evidence="10 11">
    <name type="scientific">Durusdinium trenchii</name>
    <dbReference type="NCBI Taxonomy" id="1381693"/>
    <lineage>
        <taxon>Eukaryota</taxon>
        <taxon>Sar</taxon>
        <taxon>Alveolata</taxon>
        <taxon>Dinophyceae</taxon>
        <taxon>Suessiales</taxon>
        <taxon>Symbiodiniaceae</taxon>
        <taxon>Durusdinium</taxon>
    </lineage>
</organism>
<dbReference type="InterPro" id="IPR036163">
    <property type="entry name" value="HMA_dom_sf"/>
</dbReference>
<dbReference type="SUPFAM" id="SSF55008">
    <property type="entry name" value="HMA, heavy metal-associated domain"/>
    <property type="match status" value="1"/>
</dbReference>
<dbReference type="SUPFAM" id="SSF81653">
    <property type="entry name" value="Calcium ATPase, transduction domain A"/>
    <property type="match status" value="1"/>
</dbReference>
<dbReference type="PANTHER" id="PTHR48085">
    <property type="entry name" value="CADMIUM/ZINC-TRANSPORTING ATPASE HMA2-RELATED"/>
    <property type="match status" value="1"/>
</dbReference>
<dbReference type="InterPro" id="IPR059000">
    <property type="entry name" value="ATPase_P-type_domA"/>
</dbReference>
<dbReference type="Proteomes" id="UP001642484">
    <property type="component" value="Unassembled WGS sequence"/>
</dbReference>
<proteinExistence type="inferred from homology"/>
<keyword evidence="11" id="KW-1185">Reference proteome</keyword>
<name>A0ABP0S3J2_9DINO</name>
<keyword evidence="8" id="KW-0547">Nucleotide-binding</keyword>
<evidence type="ECO:0000256" key="2">
    <source>
        <dbReference type="ARBA" id="ARBA00006024"/>
    </source>
</evidence>
<feature type="transmembrane region" description="Helical" evidence="8">
    <location>
        <begin position="682"/>
        <end position="707"/>
    </location>
</feature>
<evidence type="ECO:0000256" key="7">
    <source>
        <dbReference type="ARBA" id="ARBA00023136"/>
    </source>
</evidence>
<dbReference type="PANTHER" id="PTHR48085:SF5">
    <property type="entry name" value="CADMIUM_ZINC-TRANSPORTING ATPASE HMA4-RELATED"/>
    <property type="match status" value="1"/>
</dbReference>
<dbReference type="PRINTS" id="PR00119">
    <property type="entry name" value="CATATPASE"/>
</dbReference>
<feature type="transmembrane region" description="Helical" evidence="8">
    <location>
        <begin position="838"/>
        <end position="860"/>
    </location>
</feature>
<comment type="similarity">
    <text evidence="2 8">Belongs to the cation transport ATPase (P-type) (TC 3.A.3) family. Type IB subfamily.</text>
</comment>
<dbReference type="EMBL" id="CAXAMN010026917">
    <property type="protein sequence ID" value="CAK9106930.1"/>
    <property type="molecule type" value="Genomic_DNA"/>
</dbReference>
<keyword evidence="6 8" id="KW-1133">Transmembrane helix</keyword>
<dbReference type="Pfam" id="PF00702">
    <property type="entry name" value="Hydrolase"/>
    <property type="match status" value="1"/>
</dbReference>
<evidence type="ECO:0000313" key="11">
    <source>
        <dbReference type="Proteomes" id="UP001642484"/>
    </source>
</evidence>
<dbReference type="Gene3D" id="3.40.1110.10">
    <property type="entry name" value="Calcium-transporting ATPase, cytoplasmic domain N"/>
    <property type="match status" value="1"/>
</dbReference>
<dbReference type="Gene3D" id="3.40.50.1000">
    <property type="entry name" value="HAD superfamily/HAD-like"/>
    <property type="match status" value="1"/>
</dbReference>
<dbReference type="InterPro" id="IPR008250">
    <property type="entry name" value="ATPase_P-typ_transduc_dom_A_sf"/>
</dbReference>
<reference evidence="10 11" key="1">
    <citation type="submission" date="2024-02" db="EMBL/GenBank/DDBJ databases">
        <authorList>
            <person name="Chen Y."/>
            <person name="Shah S."/>
            <person name="Dougan E. K."/>
            <person name="Thang M."/>
            <person name="Chan C."/>
        </authorList>
    </citation>
    <scope>NUCLEOTIDE SEQUENCE [LARGE SCALE GENOMIC DNA]</scope>
</reference>
<keyword evidence="5" id="KW-1278">Translocase</keyword>
<comment type="caution">
    <text evidence="10">The sequence shown here is derived from an EMBL/GenBank/DDBJ whole genome shotgun (WGS) entry which is preliminary data.</text>
</comment>
<dbReference type="InterPro" id="IPR001757">
    <property type="entry name" value="P_typ_ATPase"/>
</dbReference>
<accession>A0ABP0S3J2</accession>
<evidence type="ECO:0000256" key="5">
    <source>
        <dbReference type="ARBA" id="ARBA00022967"/>
    </source>
</evidence>
<evidence type="ECO:0000256" key="3">
    <source>
        <dbReference type="ARBA" id="ARBA00022692"/>
    </source>
</evidence>
<dbReference type="InterPro" id="IPR051014">
    <property type="entry name" value="Cation_Transport_ATPase_IB"/>
</dbReference>
<dbReference type="SFLD" id="SFLDF00027">
    <property type="entry name" value="p-type_atpase"/>
    <property type="match status" value="1"/>
</dbReference>
<dbReference type="Gene3D" id="2.70.150.10">
    <property type="entry name" value="Calcium-transporting ATPase, cytoplasmic transduction domain A"/>
    <property type="match status" value="1"/>
</dbReference>
<dbReference type="NCBIfam" id="TIGR01494">
    <property type="entry name" value="ATPase_P-type"/>
    <property type="match status" value="2"/>
</dbReference>
<dbReference type="NCBIfam" id="TIGR01525">
    <property type="entry name" value="ATPase-IB_hvy"/>
    <property type="match status" value="1"/>
</dbReference>
<dbReference type="InterPro" id="IPR023214">
    <property type="entry name" value="HAD_sf"/>
</dbReference>
<dbReference type="InterPro" id="IPR018303">
    <property type="entry name" value="ATPase_P-typ_P_site"/>
</dbReference>
<comment type="subcellular location">
    <subcellularLocation>
        <location evidence="1 8">Membrane</location>
    </subcellularLocation>
</comment>
<evidence type="ECO:0000256" key="4">
    <source>
        <dbReference type="ARBA" id="ARBA00022723"/>
    </source>
</evidence>
<keyword evidence="7 8" id="KW-0472">Membrane</keyword>
<dbReference type="PROSITE" id="PS00154">
    <property type="entry name" value="ATPASE_E1_E2"/>
    <property type="match status" value="1"/>
</dbReference>
<protein>
    <recommendedName>
        <fullName evidence="9">P-type ATPase A domain-containing protein</fullName>
    </recommendedName>
</protein>